<dbReference type="PANTHER" id="PTHR33121">
    <property type="entry name" value="CYCLIC DI-GMP PHOSPHODIESTERASE PDEF"/>
    <property type="match status" value="1"/>
</dbReference>
<evidence type="ECO:0000259" key="9">
    <source>
        <dbReference type="PROSITE" id="PS50894"/>
    </source>
</evidence>
<dbReference type="Pfam" id="PF00563">
    <property type="entry name" value="EAL"/>
    <property type="match status" value="1"/>
</dbReference>
<evidence type="ECO:0000256" key="1">
    <source>
        <dbReference type="ARBA" id="ARBA00000085"/>
    </source>
</evidence>
<evidence type="ECO:0000313" key="10">
    <source>
        <dbReference type="EMBL" id="ASF47627.1"/>
    </source>
</evidence>
<feature type="domain" description="Response regulatory" evidence="7">
    <location>
        <begin position="116"/>
        <end position="234"/>
    </location>
</feature>
<dbReference type="InterPro" id="IPR001789">
    <property type="entry name" value="Sig_transdc_resp-reg_receiver"/>
</dbReference>
<dbReference type="Gene3D" id="1.20.120.160">
    <property type="entry name" value="HPT domain"/>
    <property type="match status" value="1"/>
</dbReference>
<accession>A0A1Z4C269</accession>
<evidence type="ECO:0000256" key="3">
    <source>
        <dbReference type="ARBA" id="ARBA00023012"/>
    </source>
</evidence>
<evidence type="ECO:0000256" key="5">
    <source>
        <dbReference type="PROSITE-ProRule" id="PRU00169"/>
    </source>
</evidence>
<proteinExistence type="predicted"/>
<dbReference type="Pfam" id="PF01627">
    <property type="entry name" value="Hpt"/>
    <property type="match status" value="1"/>
</dbReference>
<dbReference type="Pfam" id="PF00072">
    <property type="entry name" value="Response_reg"/>
    <property type="match status" value="1"/>
</dbReference>
<dbReference type="Gene3D" id="1.10.287.130">
    <property type="match status" value="1"/>
</dbReference>
<dbReference type="RefSeq" id="WP_088620498.1">
    <property type="nucleotide sequence ID" value="NZ_CP022129.1"/>
</dbReference>
<feature type="domain" description="EAL" evidence="8">
    <location>
        <begin position="402"/>
        <end position="654"/>
    </location>
</feature>
<dbReference type="EC" id="2.7.13.3" evidence="2"/>
<name>A0A1Z4C269_9GAMM</name>
<keyword evidence="3" id="KW-0902">Two-component regulatory system</keyword>
<dbReference type="SMART" id="SM00448">
    <property type="entry name" value="REC"/>
    <property type="match status" value="1"/>
</dbReference>
<sequence length="655" mass="71410">MTDQQHQPQQQRIDSVGQVPDAAEPVSHAKLENLANWGDKLRAPLHTLLAQINILQMDRALDANTRQQIDKIAKGAKRLATLISELPEHIDSNCSTSSESAIVTTTVTSDKTGRRCILVAEDRPANQMLLQMQLAALGFDADIAADNTAALLKWQEGGHDLVLIGHQIPDLDKVKLARAIRAAKRASGAYTPIIAITTELYPKGPTICREAGIDAMLAEPVELDALRSLLEYWLDKTSAKPAIAILNTSNLVNLIGASDVQQMREFVGLFITTVHTDIATCRQHFTEGTAHALALVMHKIKSSARIVGALHFASLAERIEAAAKNSRLDTAQMLFIELEDALEKVEIAAEKLTVSEAYGLGDTALMPDKIGTSMKVTASPIVATVSPNHYLGSSTSVRPTTLSISSNDILAGIRHAEFQLYFQPKVDSRTLHVVGVETLARWQRQGESPPPDEFFAIAKKYGLVAPLSEVLLTKALISGIQFTEVGCPLALSVNLSANWLADTRFPQFILASIQAFNFKAENLILEITDLDMMSDMTAILKVMNHLRLEGFKLSVTDFGSGYPLAALLPHLPVNELKFDRRFVRAASQNPAIHATMAATLAIAKRLKLATVAAGVETQADLDRVRDLGCGFVQGWFIAKEMPEDQLLEWLKGHVA</sequence>
<dbReference type="InterPro" id="IPR050706">
    <property type="entry name" value="Cyclic-di-GMP_PDE-like"/>
</dbReference>
<dbReference type="InterPro" id="IPR035919">
    <property type="entry name" value="EAL_sf"/>
</dbReference>
<organism evidence="10 11">
    <name type="scientific">Methylovulum psychrotolerans</name>
    <dbReference type="NCBI Taxonomy" id="1704499"/>
    <lineage>
        <taxon>Bacteria</taxon>
        <taxon>Pseudomonadati</taxon>
        <taxon>Pseudomonadota</taxon>
        <taxon>Gammaproteobacteria</taxon>
        <taxon>Methylococcales</taxon>
        <taxon>Methylococcaceae</taxon>
        <taxon>Methylovulum</taxon>
    </lineage>
</organism>
<evidence type="ECO:0000256" key="6">
    <source>
        <dbReference type="SAM" id="MobiDB-lite"/>
    </source>
</evidence>
<dbReference type="PANTHER" id="PTHR33121:SF71">
    <property type="entry name" value="OXYGEN SENSOR PROTEIN DOSP"/>
    <property type="match status" value="1"/>
</dbReference>
<dbReference type="PROSITE" id="PS50110">
    <property type="entry name" value="RESPONSE_REGULATORY"/>
    <property type="match status" value="1"/>
</dbReference>
<evidence type="ECO:0000259" key="7">
    <source>
        <dbReference type="PROSITE" id="PS50110"/>
    </source>
</evidence>
<dbReference type="SUPFAM" id="SSF52172">
    <property type="entry name" value="CheY-like"/>
    <property type="match status" value="1"/>
</dbReference>
<dbReference type="SMART" id="SM00388">
    <property type="entry name" value="HisKA"/>
    <property type="match status" value="1"/>
</dbReference>
<feature type="domain" description="HPt" evidence="9">
    <location>
        <begin position="259"/>
        <end position="355"/>
    </location>
</feature>
<dbReference type="SUPFAM" id="SSF47226">
    <property type="entry name" value="Histidine-containing phosphotransfer domain, HPT domain"/>
    <property type="match status" value="1"/>
</dbReference>
<dbReference type="AlphaFoldDB" id="A0A1Z4C269"/>
<keyword evidence="11" id="KW-1185">Reference proteome</keyword>
<dbReference type="InterPro" id="IPR001633">
    <property type="entry name" value="EAL_dom"/>
</dbReference>
<evidence type="ECO:0000256" key="2">
    <source>
        <dbReference type="ARBA" id="ARBA00012438"/>
    </source>
</evidence>
<dbReference type="InterPro" id="IPR036641">
    <property type="entry name" value="HPT_dom_sf"/>
</dbReference>
<dbReference type="OrthoDB" id="8553030at2"/>
<protein>
    <recommendedName>
        <fullName evidence="2">histidine kinase</fullName>
        <ecNumber evidence="2">2.7.13.3</ecNumber>
    </recommendedName>
</protein>
<dbReference type="SUPFAM" id="SSF141868">
    <property type="entry name" value="EAL domain-like"/>
    <property type="match status" value="1"/>
</dbReference>
<dbReference type="InterPro" id="IPR003661">
    <property type="entry name" value="HisK_dim/P_dom"/>
</dbReference>
<dbReference type="InterPro" id="IPR008207">
    <property type="entry name" value="Sig_transdc_His_kin_Hpt_dom"/>
</dbReference>
<dbReference type="KEGG" id="mpsy:CEK71_17015"/>
<feature type="compositionally biased region" description="Low complexity" evidence="6">
    <location>
        <begin position="1"/>
        <end position="11"/>
    </location>
</feature>
<feature type="region of interest" description="Disordered" evidence="6">
    <location>
        <begin position="1"/>
        <end position="21"/>
    </location>
</feature>
<dbReference type="SMART" id="SM00052">
    <property type="entry name" value="EAL"/>
    <property type="match status" value="1"/>
</dbReference>
<evidence type="ECO:0000256" key="4">
    <source>
        <dbReference type="PROSITE-ProRule" id="PRU00110"/>
    </source>
</evidence>
<comment type="catalytic activity">
    <reaction evidence="1">
        <text>ATP + protein L-histidine = ADP + protein N-phospho-L-histidine.</text>
        <dbReference type="EC" id="2.7.13.3"/>
    </reaction>
</comment>
<dbReference type="Gene3D" id="3.20.20.450">
    <property type="entry name" value="EAL domain"/>
    <property type="match status" value="1"/>
</dbReference>
<reference evidence="10 11" key="1">
    <citation type="submission" date="2017-06" db="EMBL/GenBank/DDBJ databases">
        <title>Genome Sequencing of the methanotroph Methylovulum psychrotolerants str. HV10-M2 isolated from a high-altitude environment.</title>
        <authorList>
            <person name="Mateos-Rivera A."/>
        </authorList>
    </citation>
    <scope>NUCLEOTIDE SEQUENCE [LARGE SCALE GENOMIC DNA]</scope>
    <source>
        <strain evidence="10 11">HV10_M2</strain>
    </source>
</reference>
<dbReference type="Gene3D" id="3.40.50.2300">
    <property type="match status" value="1"/>
</dbReference>
<feature type="modified residue" description="Phosphohistidine" evidence="4">
    <location>
        <position position="298"/>
    </location>
</feature>
<dbReference type="InterPro" id="IPR011006">
    <property type="entry name" value="CheY-like_superfamily"/>
</dbReference>
<dbReference type="Proteomes" id="UP000197019">
    <property type="component" value="Chromosome"/>
</dbReference>
<evidence type="ECO:0000313" key="11">
    <source>
        <dbReference type="Proteomes" id="UP000197019"/>
    </source>
</evidence>
<dbReference type="PROSITE" id="PS50894">
    <property type="entry name" value="HPT"/>
    <property type="match status" value="1"/>
</dbReference>
<evidence type="ECO:0000259" key="8">
    <source>
        <dbReference type="PROSITE" id="PS50883"/>
    </source>
</evidence>
<dbReference type="CDD" id="cd01948">
    <property type="entry name" value="EAL"/>
    <property type="match status" value="1"/>
</dbReference>
<dbReference type="CDD" id="cd17546">
    <property type="entry name" value="REC_hyHK_CKI1_RcsC-like"/>
    <property type="match status" value="1"/>
</dbReference>
<dbReference type="PROSITE" id="PS50883">
    <property type="entry name" value="EAL"/>
    <property type="match status" value="1"/>
</dbReference>
<dbReference type="GO" id="GO:0000155">
    <property type="term" value="F:phosphorelay sensor kinase activity"/>
    <property type="evidence" value="ECO:0007669"/>
    <property type="project" value="InterPro"/>
</dbReference>
<comment type="caution">
    <text evidence="5">Lacks conserved residue(s) required for the propagation of feature annotation.</text>
</comment>
<keyword evidence="4" id="KW-0597">Phosphoprotein</keyword>
<dbReference type="CDD" id="cd00082">
    <property type="entry name" value="HisKA"/>
    <property type="match status" value="1"/>
</dbReference>
<gene>
    <name evidence="10" type="ORF">CEK71_17015</name>
</gene>
<dbReference type="GO" id="GO:0071111">
    <property type="term" value="F:cyclic-guanylate-specific phosphodiesterase activity"/>
    <property type="evidence" value="ECO:0007669"/>
    <property type="project" value="InterPro"/>
</dbReference>
<dbReference type="EMBL" id="CP022129">
    <property type="protein sequence ID" value="ASF47627.1"/>
    <property type="molecule type" value="Genomic_DNA"/>
</dbReference>